<dbReference type="InterPro" id="IPR032710">
    <property type="entry name" value="NTF2-like_dom_sf"/>
</dbReference>
<dbReference type="PANTHER" id="PTHR33747">
    <property type="entry name" value="UPF0225 PROTEIN SCO1677"/>
    <property type="match status" value="1"/>
</dbReference>
<dbReference type="InterPro" id="IPR048469">
    <property type="entry name" value="YchJ-like_M"/>
</dbReference>
<gene>
    <name evidence="2" type="ordered locus">Q7C_2454</name>
</gene>
<dbReference type="STRING" id="754477.Q7C_2454"/>
<protein>
    <submittedName>
        <fullName evidence="2">UPF0225 protein YchJ</fullName>
    </submittedName>
</protein>
<dbReference type="InterPro" id="IPR004027">
    <property type="entry name" value="SEC_C_motif"/>
</dbReference>
<evidence type="ECO:0000313" key="2">
    <source>
        <dbReference type="EMBL" id="AFJ03579.1"/>
    </source>
</evidence>
<dbReference type="Pfam" id="PF02810">
    <property type="entry name" value="SEC-C"/>
    <property type="match status" value="1"/>
</dbReference>
<dbReference type="SUPFAM" id="SSF103642">
    <property type="entry name" value="Sec-C motif"/>
    <property type="match status" value="1"/>
</dbReference>
<feature type="domain" description="YchJ-like middle NTF2-like" evidence="1">
    <location>
        <begin position="2"/>
        <end position="96"/>
    </location>
</feature>
<accession>I1YKY6</accession>
<sequence>MATQLMRARYSAFTLGKIDFLLQTLHPDKRQPDDREHLETICATTTWLGLTILANTQQTDTASVEFVAFYDDSPLGQLHERSQFTYETGLWFYRDGLILPPVSLPRNAVCLCGSGLKFKRCHGR</sequence>
<dbReference type="PATRIC" id="fig|754477.3.peg.2412"/>
<keyword evidence="3" id="KW-1185">Reference proteome</keyword>
<dbReference type="EMBL" id="CP003380">
    <property type="protein sequence ID" value="AFJ03579.1"/>
    <property type="molecule type" value="Genomic_DNA"/>
</dbReference>
<dbReference type="eggNOG" id="COG3012">
    <property type="taxonomic scope" value="Bacteria"/>
</dbReference>
<dbReference type="Proteomes" id="UP000009145">
    <property type="component" value="Chromosome"/>
</dbReference>
<evidence type="ECO:0000259" key="1">
    <source>
        <dbReference type="Pfam" id="PF17775"/>
    </source>
</evidence>
<dbReference type="AlphaFoldDB" id="I1YKY6"/>
<dbReference type="HOGENOM" id="CLU_099590_0_0_6"/>
<proteinExistence type="predicted"/>
<dbReference type="SUPFAM" id="SSF54427">
    <property type="entry name" value="NTF2-like"/>
    <property type="match status" value="1"/>
</dbReference>
<dbReference type="KEGG" id="mec:Q7C_2454"/>
<reference evidence="2 3" key="1">
    <citation type="journal article" date="2012" name="J. Bacteriol.">
        <title>Complete genome sequences of Methylophaga sp. strain JAM1 and Methylophaga sp. strain JAM7.</title>
        <authorList>
            <person name="Villeneuve C."/>
            <person name="Martineau C."/>
            <person name="Mauffrey F."/>
            <person name="Villemur R."/>
        </authorList>
    </citation>
    <scope>NUCLEOTIDE SEQUENCE [LARGE SCALE GENOMIC DNA]</scope>
    <source>
        <strain evidence="2 3">JAM7</strain>
    </source>
</reference>
<evidence type="ECO:0000313" key="3">
    <source>
        <dbReference type="Proteomes" id="UP000009145"/>
    </source>
</evidence>
<dbReference type="Pfam" id="PF17775">
    <property type="entry name" value="YchJ_M-like"/>
    <property type="match status" value="1"/>
</dbReference>
<name>I1YKY6_METFJ</name>
<dbReference type="PANTHER" id="PTHR33747:SF1">
    <property type="entry name" value="ADENYLATE CYCLASE-ASSOCIATED CAP C-TERMINAL DOMAIN-CONTAINING PROTEIN"/>
    <property type="match status" value="1"/>
</dbReference>
<organism evidence="2 3">
    <name type="scientific">Methylophaga frappieri (strain ATCC BAA-2434 / DSM 25690 / JAM7)</name>
    <dbReference type="NCBI Taxonomy" id="754477"/>
    <lineage>
        <taxon>Bacteria</taxon>
        <taxon>Pseudomonadati</taxon>
        <taxon>Pseudomonadota</taxon>
        <taxon>Gammaproteobacteria</taxon>
        <taxon>Thiotrichales</taxon>
        <taxon>Piscirickettsiaceae</taxon>
        <taxon>Methylophaga</taxon>
    </lineage>
</organism>
<dbReference type="Gene3D" id="3.10.450.50">
    <property type="match status" value="1"/>
</dbReference>